<evidence type="ECO:0000256" key="8">
    <source>
        <dbReference type="ARBA" id="ARBA00022833"/>
    </source>
</evidence>
<feature type="domain" description="JmjC" evidence="22">
    <location>
        <begin position="466"/>
        <end position="632"/>
    </location>
</feature>
<dbReference type="InterPro" id="IPR004198">
    <property type="entry name" value="Znf_C5HC2"/>
</dbReference>
<dbReference type="Gene3D" id="3.30.40.10">
    <property type="entry name" value="Zinc/RING finger domain, C3HC4 (zinc finger)"/>
    <property type="match status" value="3"/>
</dbReference>
<keyword evidence="5" id="KW-0479">Metal-binding</keyword>
<dbReference type="STRING" id="195883.A0A482XIM1"/>
<comment type="cofactor">
    <cofactor evidence="1">
        <name>Fe(2+)</name>
        <dbReference type="ChEBI" id="CHEBI:29033"/>
    </cofactor>
</comment>
<feature type="domain" description="ARID" evidence="20">
    <location>
        <begin position="105"/>
        <end position="195"/>
    </location>
</feature>
<comment type="caution">
    <text evidence="23">The sequence shown here is derived from an EMBL/GenBank/DDBJ whole genome shotgun (WGS) entry which is preliminary data.</text>
</comment>
<evidence type="ECO:0000256" key="3">
    <source>
        <dbReference type="ARBA" id="ARBA00006801"/>
    </source>
</evidence>
<comment type="similarity">
    <text evidence="3">Belongs to the JARID1 histone demethylase family.</text>
</comment>
<keyword evidence="10" id="KW-0223">Dioxygenase</keyword>
<dbReference type="SMR" id="A0A482XIM1"/>
<dbReference type="PROSITE" id="PS51184">
    <property type="entry name" value="JMJC"/>
    <property type="match status" value="1"/>
</dbReference>
<feature type="compositionally biased region" description="Basic and acidic residues" evidence="18">
    <location>
        <begin position="203"/>
        <end position="222"/>
    </location>
</feature>
<feature type="domain" description="PHD-type" evidence="19">
    <location>
        <begin position="317"/>
        <end position="367"/>
    </location>
</feature>
<dbReference type="SMART" id="SM00501">
    <property type="entry name" value="BRIGHT"/>
    <property type="match status" value="1"/>
</dbReference>
<dbReference type="InterPro" id="IPR001965">
    <property type="entry name" value="Znf_PHD"/>
</dbReference>
<protein>
    <recommendedName>
        <fullName evidence="4">[histone H3]-trimethyl-L-lysine(4) demethylase</fullName>
        <ecNumber evidence="4">1.14.11.67</ecNumber>
    </recommendedName>
</protein>
<dbReference type="SUPFAM" id="SSF51197">
    <property type="entry name" value="Clavaminate synthase-like"/>
    <property type="match status" value="1"/>
</dbReference>
<feature type="compositionally biased region" description="Basic and acidic residues" evidence="18">
    <location>
        <begin position="1450"/>
        <end position="1464"/>
    </location>
</feature>
<dbReference type="FunCoup" id="A0A482XIM1">
    <property type="interactions" value="1928"/>
</dbReference>
<dbReference type="InterPro" id="IPR036431">
    <property type="entry name" value="ARID_dom_sf"/>
</dbReference>
<evidence type="ECO:0000256" key="7">
    <source>
        <dbReference type="ARBA" id="ARBA00022771"/>
    </source>
</evidence>
<evidence type="ECO:0000256" key="4">
    <source>
        <dbReference type="ARBA" id="ARBA00012902"/>
    </source>
</evidence>
<evidence type="ECO:0000256" key="5">
    <source>
        <dbReference type="ARBA" id="ARBA00022723"/>
    </source>
</evidence>
<reference evidence="23 24" key="1">
    <citation type="journal article" date="2017" name="Gigascience">
        <title>Genome sequence of the small brown planthopper, Laodelphax striatellus.</title>
        <authorList>
            <person name="Zhu J."/>
            <person name="Jiang F."/>
            <person name="Wang X."/>
            <person name="Yang P."/>
            <person name="Bao Y."/>
            <person name="Zhao W."/>
            <person name="Wang W."/>
            <person name="Lu H."/>
            <person name="Wang Q."/>
            <person name="Cui N."/>
            <person name="Li J."/>
            <person name="Chen X."/>
            <person name="Luo L."/>
            <person name="Yu J."/>
            <person name="Kang L."/>
            <person name="Cui F."/>
        </authorList>
    </citation>
    <scope>NUCLEOTIDE SEQUENCE [LARGE SCALE GENOMIC DNA]</scope>
    <source>
        <strain evidence="23">Lst14</strain>
    </source>
</reference>
<dbReference type="SMART" id="SM00558">
    <property type="entry name" value="JmjC"/>
    <property type="match status" value="1"/>
</dbReference>
<dbReference type="InterPro" id="IPR003347">
    <property type="entry name" value="JmjC_dom"/>
</dbReference>
<dbReference type="InterPro" id="IPR013637">
    <property type="entry name" value="Lys_sp_deMease-like_dom"/>
</dbReference>
<keyword evidence="14" id="KW-0804">Transcription</keyword>
<dbReference type="InParanoid" id="A0A482XIM1"/>
<feature type="region of interest" description="Disordered" evidence="18">
    <location>
        <begin position="203"/>
        <end position="243"/>
    </location>
</feature>
<evidence type="ECO:0000256" key="1">
    <source>
        <dbReference type="ARBA" id="ARBA00001954"/>
    </source>
</evidence>
<dbReference type="EC" id="1.14.11.67" evidence="4"/>
<dbReference type="Gene3D" id="2.60.120.650">
    <property type="entry name" value="Cupin"/>
    <property type="match status" value="1"/>
</dbReference>
<dbReference type="GO" id="GO:0034647">
    <property type="term" value="F:histone H3K4me/H3K4me2/H3K4me3 demethylase activity"/>
    <property type="evidence" value="ECO:0007669"/>
    <property type="project" value="UniProtKB-EC"/>
</dbReference>
<dbReference type="SMART" id="SM01014">
    <property type="entry name" value="ARID"/>
    <property type="match status" value="1"/>
</dbReference>
<keyword evidence="8" id="KW-0862">Zinc</keyword>
<name>A0A482XIM1_LAOST</name>
<keyword evidence="11" id="KW-0560">Oxidoreductase</keyword>
<dbReference type="PROSITE" id="PS01359">
    <property type="entry name" value="ZF_PHD_1"/>
    <property type="match status" value="1"/>
</dbReference>
<dbReference type="GO" id="GO:0003677">
    <property type="term" value="F:DNA binding"/>
    <property type="evidence" value="ECO:0007669"/>
    <property type="project" value="InterPro"/>
</dbReference>
<dbReference type="SMART" id="SM00545">
    <property type="entry name" value="JmjN"/>
    <property type="match status" value="1"/>
</dbReference>
<keyword evidence="9" id="KW-0156">Chromatin regulator</keyword>
<feature type="compositionally biased region" description="Gly residues" evidence="18">
    <location>
        <begin position="1465"/>
        <end position="1475"/>
    </location>
</feature>
<evidence type="ECO:0000256" key="12">
    <source>
        <dbReference type="ARBA" id="ARBA00023004"/>
    </source>
</evidence>
<sequence length="1603" mass="182910">MQCNMDASDSPSKTLEDSYSDGKFTCYEEPHFKFIVPPEAPVFEPTIEEFEDPLRYISKIRPIAEKCGICKIKPPNNWQPPFAVDVDHFKFTPRIQHLNELEAQTRIKLNFLDQIAKFWELQGSLLKIPIVERKALDLYTLHQYVQEEGGLENVIKERKWTRLACRMGYPTGRGVGTLLKSHYEKILYPYDVFHKGKSIKDEEMDKPNIKEGLDRSSQDYKPHGIPSRQAIKPSQNDRRANRYSSVECKPIQIAGEDLKTNKELGRLQFYGMAGPKMASFYELSSKNNAEKIEEIQNKSSKPKKKDTLHNEFDPFAKYVCHNCERGDAEESMLLCDGCDDSYHTFCLKPPLPDIPKGDWRCPKCVAEEVNKPTEAFGFEQAQREYSLQQFGEMADQFKSNYFNMPVHLVPTTLVEKEFWRIVSSIDEDVTVQYGADLHTMDHGSGFPTKQTISMNDNHPHIGDLKEYAESSWNLNNLPVLEGSVLGHINADISGMKVPWMYVGMCFATFCWHNEDHWSYSINYLHWGEPKTWYGVPGDKAENFELSMKSAAPELFDSQPDLLHQLVTIMNPNVLMDAGVPVFRTDQQAGEFVITFPRAYHAGFNQGYNFAEAVNFAPADWLKMGRECIAHYSELHRFCVFSHDELICKMASKCDLLDARVALSTYHDMVEMVESEKKLRKSLLEWGVREAEREAFELLPDDKRQCEVCKTTCFLSAVTCSCTTTQQVCLKHYTELCKCPPVKHTLRYRYTLDELPQMLHKLKVKAEAFNIWLEKVKNALDTRVPSTLTFEEFRNLLTEAKEKNFPDEELLVHLANGIKEAEKYVNVAKQLHYNRVRTRKQASKESKCKLTMEELNLFYKNLELLPCIIKEADSVKQLISSGEKFQAEAEELLKSEDVDSNDLKKCMEAGALLDIELEELPKLKEKYEKVKWLEDVKLLKENPEQVTADCLRSLLKSGVEKYSECNFEIGMSELQNLLNSIENWEENVQKALKGRPRIGYLLKLLNESEQIKAVLPSKPSLKSCLRRGKDWIAKVKAVHDQKTYPFIDVMEDLVNKGKGLSLELALLNQMQMTLTKTKIWKEKASKVFFLKNSIYSLFEILTPRTQVGINCYKNRIKRKESNSSEEPLLSTIKLSGSVKLADIEEAYTFALKKEMELICELRLENVQKKKLNSPDTKYCICQKVSSGSMMLECSLCRDMFHLTCVTLTRVNGRTRREILDTKVICPSCTRSNRPNLDELQKLLLELKSIRTRFPEGEAFQCLMHRALTWQARAKILLSAEEMKVALSRADFLLRQKNKVKVGNNNNNELQKSGKTSPTNAPEETISELSELNNDNSDNIANSALATKPFSFKKPLSKAPRFTKIPAVTISSEGRLLLKEMLTEGDLLEVELEETDSIWRILQLLVSQRNLEKRLEKEASLSSSNKSPTKRASRSDGSEQAANPRKKFKGKPTKEMKDKKQDKGYHGETGGSGGSDSGGEAVQQNEDDCAAELCRRPEGDEVDWVQCDGGCEQWFHMDCVGLGKTDLAEDEDYICKKCSPPPPLPPPPPTAPLTADVDFLDLSLPLPSIKQEIHFNTDVELHLNQDTTTDIFLTDGETSQPSVPT</sequence>
<feature type="domain" description="JmjN" evidence="21">
    <location>
        <begin position="40"/>
        <end position="81"/>
    </location>
</feature>
<dbReference type="SMART" id="SM00249">
    <property type="entry name" value="PHD"/>
    <property type="match status" value="3"/>
</dbReference>
<evidence type="ECO:0000313" key="23">
    <source>
        <dbReference type="EMBL" id="RZF45370.1"/>
    </source>
</evidence>
<dbReference type="InterPro" id="IPR003349">
    <property type="entry name" value="JmjN"/>
</dbReference>
<evidence type="ECO:0000259" key="22">
    <source>
        <dbReference type="PROSITE" id="PS51184"/>
    </source>
</evidence>
<keyword evidence="24" id="KW-1185">Reference proteome</keyword>
<dbReference type="PANTHER" id="PTHR10694">
    <property type="entry name" value="LYSINE-SPECIFIC DEMETHYLASE"/>
    <property type="match status" value="1"/>
</dbReference>
<evidence type="ECO:0000259" key="19">
    <source>
        <dbReference type="PROSITE" id="PS50016"/>
    </source>
</evidence>
<keyword evidence="12" id="KW-0408">Iron</keyword>
<dbReference type="EMBL" id="QKKF02009244">
    <property type="protein sequence ID" value="RZF45370.1"/>
    <property type="molecule type" value="Genomic_DNA"/>
</dbReference>
<evidence type="ECO:0000256" key="11">
    <source>
        <dbReference type="ARBA" id="ARBA00023002"/>
    </source>
</evidence>
<evidence type="ECO:0000259" key="21">
    <source>
        <dbReference type="PROSITE" id="PS51183"/>
    </source>
</evidence>
<keyword evidence="15" id="KW-0539">Nucleus</keyword>
<dbReference type="FunFam" id="3.30.40.10:FF:000023">
    <property type="entry name" value="Lysine (K)-specific demethylase 5A"/>
    <property type="match status" value="1"/>
</dbReference>
<dbReference type="CDD" id="cd15605">
    <property type="entry name" value="PHD1_Lid_like"/>
    <property type="match status" value="1"/>
</dbReference>
<dbReference type="Pfam" id="PF01388">
    <property type="entry name" value="ARID"/>
    <property type="match status" value="1"/>
</dbReference>
<evidence type="ECO:0000256" key="18">
    <source>
        <dbReference type="SAM" id="MobiDB-lite"/>
    </source>
</evidence>
<comment type="subcellular location">
    <subcellularLocation>
        <location evidence="2">Nucleus</location>
    </subcellularLocation>
</comment>
<evidence type="ECO:0000256" key="17">
    <source>
        <dbReference type="PROSITE-ProRule" id="PRU00146"/>
    </source>
</evidence>
<dbReference type="SUPFAM" id="SSF46774">
    <property type="entry name" value="ARID-like"/>
    <property type="match status" value="1"/>
</dbReference>
<organism evidence="23 24">
    <name type="scientific">Laodelphax striatellus</name>
    <name type="common">Small brown planthopper</name>
    <name type="synonym">Delphax striatella</name>
    <dbReference type="NCBI Taxonomy" id="195883"/>
    <lineage>
        <taxon>Eukaryota</taxon>
        <taxon>Metazoa</taxon>
        <taxon>Ecdysozoa</taxon>
        <taxon>Arthropoda</taxon>
        <taxon>Hexapoda</taxon>
        <taxon>Insecta</taxon>
        <taxon>Pterygota</taxon>
        <taxon>Neoptera</taxon>
        <taxon>Paraneoptera</taxon>
        <taxon>Hemiptera</taxon>
        <taxon>Auchenorrhyncha</taxon>
        <taxon>Fulgoroidea</taxon>
        <taxon>Delphacidae</taxon>
        <taxon>Criomorphinae</taxon>
        <taxon>Laodelphax</taxon>
    </lineage>
</organism>
<evidence type="ECO:0000256" key="16">
    <source>
        <dbReference type="ARBA" id="ARBA00048734"/>
    </source>
</evidence>
<evidence type="ECO:0000256" key="10">
    <source>
        <dbReference type="ARBA" id="ARBA00022964"/>
    </source>
</evidence>
<evidence type="ECO:0000256" key="14">
    <source>
        <dbReference type="ARBA" id="ARBA00023163"/>
    </source>
</evidence>
<dbReference type="Pfam" id="PF02375">
    <property type="entry name" value="JmjN"/>
    <property type="match status" value="1"/>
</dbReference>
<dbReference type="Pfam" id="PF08429">
    <property type="entry name" value="PLU-1"/>
    <property type="match status" value="1"/>
</dbReference>
<dbReference type="GO" id="GO:0000785">
    <property type="term" value="C:chromatin"/>
    <property type="evidence" value="ECO:0007669"/>
    <property type="project" value="TreeGrafter"/>
</dbReference>
<proteinExistence type="inferred from homology"/>
<dbReference type="Pfam" id="PF02373">
    <property type="entry name" value="JmjC"/>
    <property type="match status" value="1"/>
</dbReference>
<dbReference type="Pfam" id="PF21323">
    <property type="entry name" value="KDM5_C-hel"/>
    <property type="match status" value="1"/>
</dbReference>
<dbReference type="InterPro" id="IPR011011">
    <property type="entry name" value="Znf_FYVE_PHD"/>
</dbReference>
<keyword evidence="7 17" id="KW-0863">Zinc-finger</keyword>
<dbReference type="OrthoDB" id="1678912at2759"/>
<dbReference type="Proteomes" id="UP000291343">
    <property type="component" value="Unassembled WGS sequence"/>
</dbReference>
<dbReference type="FunFam" id="2.60.120.650:FF:000028">
    <property type="entry name" value="Lysine-specific demethylase lid"/>
    <property type="match status" value="1"/>
</dbReference>
<dbReference type="PANTHER" id="PTHR10694:SF33">
    <property type="entry name" value="LYSINE-SPECIFIC DEMETHYLASE 5"/>
    <property type="match status" value="1"/>
</dbReference>
<dbReference type="PROSITE" id="PS50016">
    <property type="entry name" value="ZF_PHD_2"/>
    <property type="match status" value="2"/>
</dbReference>
<evidence type="ECO:0000259" key="20">
    <source>
        <dbReference type="PROSITE" id="PS51011"/>
    </source>
</evidence>
<dbReference type="CDD" id="cd15610">
    <property type="entry name" value="PHD3_KDM5A_like"/>
    <property type="match status" value="1"/>
</dbReference>
<dbReference type="InterPro" id="IPR001606">
    <property type="entry name" value="ARID_dom"/>
</dbReference>
<keyword evidence="13" id="KW-0805">Transcription regulation</keyword>
<dbReference type="Pfam" id="PF02928">
    <property type="entry name" value="zf-C5HC2"/>
    <property type="match status" value="1"/>
</dbReference>
<dbReference type="InterPro" id="IPR048615">
    <property type="entry name" value="KDM5_C-hel"/>
</dbReference>
<feature type="domain" description="PHD-type" evidence="19">
    <location>
        <begin position="1484"/>
        <end position="1539"/>
    </location>
</feature>
<dbReference type="GO" id="GO:0008270">
    <property type="term" value="F:zinc ion binding"/>
    <property type="evidence" value="ECO:0007669"/>
    <property type="project" value="UniProtKB-KW"/>
</dbReference>
<dbReference type="InterPro" id="IPR019786">
    <property type="entry name" value="Zinc_finger_PHD-type_CS"/>
</dbReference>
<accession>A0A482XIM1</accession>
<dbReference type="GO" id="GO:0005654">
    <property type="term" value="C:nucleoplasm"/>
    <property type="evidence" value="ECO:0007669"/>
    <property type="project" value="UniProtKB-ARBA"/>
</dbReference>
<dbReference type="CDD" id="cd16864">
    <property type="entry name" value="ARID_JARID"/>
    <property type="match status" value="1"/>
</dbReference>
<gene>
    <name evidence="23" type="ORF">LSTR_LSTR002813</name>
</gene>
<evidence type="ECO:0000256" key="9">
    <source>
        <dbReference type="ARBA" id="ARBA00022853"/>
    </source>
</evidence>
<dbReference type="InterPro" id="IPR019787">
    <property type="entry name" value="Znf_PHD-finger"/>
</dbReference>
<evidence type="ECO:0000256" key="6">
    <source>
        <dbReference type="ARBA" id="ARBA00022737"/>
    </source>
</evidence>
<dbReference type="Gene3D" id="1.10.150.60">
    <property type="entry name" value="ARID DNA-binding domain"/>
    <property type="match status" value="1"/>
</dbReference>
<dbReference type="InterPro" id="IPR013083">
    <property type="entry name" value="Znf_RING/FYVE/PHD"/>
</dbReference>
<feature type="compositionally biased region" description="Polar residues" evidence="18">
    <location>
        <begin position="1307"/>
        <end position="1322"/>
    </location>
</feature>
<comment type="catalytic activity">
    <reaction evidence="16">
        <text>N(6),N(6),N(6)-trimethyl-L-lysyl(4)-[histone H3] + 3 2-oxoglutarate + 3 O2 = L-lysyl(4)-[histone H3] + 3 formaldehyde + 3 succinate + 3 CO2</text>
        <dbReference type="Rhea" id="RHEA:60208"/>
        <dbReference type="Rhea" id="RHEA-COMP:15537"/>
        <dbReference type="Rhea" id="RHEA-COMP:15547"/>
        <dbReference type="ChEBI" id="CHEBI:15379"/>
        <dbReference type="ChEBI" id="CHEBI:16526"/>
        <dbReference type="ChEBI" id="CHEBI:16810"/>
        <dbReference type="ChEBI" id="CHEBI:16842"/>
        <dbReference type="ChEBI" id="CHEBI:29969"/>
        <dbReference type="ChEBI" id="CHEBI:30031"/>
        <dbReference type="ChEBI" id="CHEBI:61961"/>
        <dbReference type="EC" id="1.14.11.67"/>
    </reaction>
</comment>
<dbReference type="GO" id="GO:0006355">
    <property type="term" value="P:regulation of DNA-templated transcription"/>
    <property type="evidence" value="ECO:0007669"/>
    <property type="project" value="TreeGrafter"/>
</dbReference>
<feature type="region of interest" description="Disordered" evidence="18">
    <location>
        <begin position="1301"/>
        <end position="1322"/>
    </location>
</feature>
<evidence type="ECO:0000256" key="2">
    <source>
        <dbReference type="ARBA" id="ARBA00004123"/>
    </source>
</evidence>
<dbReference type="FunFam" id="1.10.150.60:FF:000001">
    <property type="entry name" value="Putative lysine-specific demethylase 5b"/>
    <property type="match status" value="1"/>
</dbReference>
<dbReference type="SUPFAM" id="SSF57903">
    <property type="entry name" value="FYVE/PHD zinc finger"/>
    <property type="match status" value="3"/>
</dbReference>
<evidence type="ECO:0000313" key="24">
    <source>
        <dbReference type="Proteomes" id="UP000291343"/>
    </source>
</evidence>
<feature type="region of interest" description="Disordered" evidence="18">
    <location>
        <begin position="1414"/>
        <end position="1482"/>
    </location>
</feature>
<dbReference type="Pfam" id="PF00628">
    <property type="entry name" value="PHD"/>
    <property type="match status" value="2"/>
</dbReference>
<dbReference type="PROSITE" id="PS51011">
    <property type="entry name" value="ARID"/>
    <property type="match status" value="1"/>
</dbReference>
<dbReference type="PROSITE" id="PS51183">
    <property type="entry name" value="JMJN"/>
    <property type="match status" value="1"/>
</dbReference>
<keyword evidence="6" id="KW-0677">Repeat</keyword>
<evidence type="ECO:0000256" key="15">
    <source>
        <dbReference type="ARBA" id="ARBA00023242"/>
    </source>
</evidence>
<evidence type="ECO:0000256" key="13">
    <source>
        <dbReference type="ARBA" id="ARBA00023015"/>
    </source>
</evidence>